<evidence type="ECO:0000313" key="1">
    <source>
        <dbReference type="EMBL" id="GMS87035.1"/>
    </source>
</evidence>
<proteinExistence type="predicted"/>
<dbReference type="AlphaFoldDB" id="A0AAV5SV92"/>
<name>A0AAV5SV92_9BILA</name>
<organism evidence="1 2">
    <name type="scientific">Pristionchus entomophagus</name>
    <dbReference type="NCBI Taxonomy" id="358040"/>
    <lineage>
        <taxon>Eukaryota</taxon>
        <taxon>Metazoa</taxon>
        <taxon>Ecdysozoa</taxon>
        <taxon>Nematoda</taxon>
        <taxon>Chromadorea</taxon>
        <taxon>Rhabditida</taxon>
        <taxon>Rhabditina</taxon>
        <taxon>Diplogasteromorpha</taxon>
        <taxon>Diplogasteroidea</taxon>
        <taxon>Neodiplogasteridae</taxon>
        <taxon>Pristionchus</taxon>
    </lineage>
</organism>
<gene>
    <name evidence="1" type="ORF">PENTCL1PPCAC_9210</name>
</gene>
<accession>A0AAV5SV92</accession>
<sequence>QYGQSSDAAASGSACLAATKHLLQGMRLTEHHLRAQHVLDGLVAGLLRVLVSLVPPEKRGRMRSMRSQAGLLDSQQPFLLNDLLNRHYLYTSQRRNATQLRHFYVLQINYSLPF</sequence>
<feature type="non-terminal residue" evidence="1">
    <location>
        <position position="1"/>
    </location>
</feature>
<dbReference type="EMBL" id="BTSX01000002">
    <property type="protein sequence ID" value="GMS87035.1"/>
    <property type="molecule type" value="Genomic_DNA"/>
</dbReference>
<reference evidence="1" key="1">
    <citation type="submission" date="2023-10" db="EMBL/GenBank/DDBJ databases">
        <title>Genome assembly of Pristionchus species.</title>
        <authorList>
            <person name="Yoshida K."/>
            <person name="Sommer R.J."/>
        </authorList>
    </citation>
    <scope>NUCLEOTIDE SEQUENCE</scope>
    <source>
        <strain evidence="1">RS0144</strain>
    </source>
</reference>
<keyword evidence="2" id="KW-1185">Reference proteome</keyword>
<evidence type="ECO:0000313" key="2">
    <source>
        <dbReference type="Proteomes" id="UP001432027"/>
    </source>
</evidence>
<dbReference type="Proteomes" id="UP001432027">
    <property type="component" value="Unassembled WGS sequence"/>
</dbReference>
<protein>
    <submittedName>
        <fullName evidence="1">Uncharacterized protein</fullName>
    </submittedName>
</protein>
<comment type="caution">
    <text evidence="1">The sequence shown here is derived from an EMBL/GenBank/DDBJ whole genome shotgun (WGS) entry which is preliminary data.</text>
</comment>